<reference evidence="2" key="1">
    <citation type="submission" date="2013-11" db="EMBL/GenBank/DDBJ databases">
        <title>Genome sequence of the fusiform rust pathogen reveals effectors for host alternation and coevolution with pine.</title>
        <authorList>
            <consortium name="DOE Joint Genome Institute"/>
            <person name="Smith K."/>
            <person name="Pendleton A."/>
            <person name="Kubisiak T."/>
            <person name="Anderson C."/>
            <person name="Salamov A."/>
            <person name="Aerts A."/>
            <person name="Riley R."/>
            <person name="Clum A."/>
            <person name="Lindquist E."/>
            <person name="Ence D."/>
            <person name="Campbell M."/>
            <person name="Kronenberg Z."/>
            <person name="Feau N."/>
            <person name="Dhillon B."/>
            <person name="Hamelin R."/>
            <person name="Burleigh J."/>
            <person name="Smith J."/>
            <person name="Yandell M."/>
            <person name="Nelson C."/>
            <person name="Grigoriev I."/>
            <person name="Davis J."/>
        </authorList>
    </citation>
    <scope>NUCLEOTIDE SEQUENCE</scope>
    <source>
        <strain evidence="2">G11</strain>
    </source>
</reference>
<evidence type="ECO:0000313" key="2">
    <source>
        <dbReference type="EMBL" id="KAG0145720.1"/>
    </source>
</evidence>
<sequence>MPHGGGDPPDGPHSPNRGESNDPGIELIKSWRSVDYDEAQKQLEQKKVDLIKLHREAFNTKTEELTKLAEVKDLKKQMEAILNEKLKSDPKFRQKLSKVVKELETSQEPFSKEAIKIIEQVKIQNRSKPPAFFRWLIKVLWKNPRDYIWNLFSGKSYRRFRASGYLKKLVADKTFKDREDIQSALSVLQQMKKSELTDDHNRLIILLKKEGLKDFEEKHQKLISDILEKSFKETMSIQPKARRVADRHVKYLMETLNNLQFTDEDKYQLVKLEQIPIESLEVSQKAELEKLENKESLSIKIRNELEQSHYFTQKMVLDADLTRDEKDLLVHMYEHPEKLKLSKEEISDGERELILELENLKAFRNQFISEQKAEVFLLQDQRETKGKEWPERKAEILKQLRKNHKTKTGPKLTEGSERESIEAFSKRADEYTQSMKLPSREKTKTGEALVNPSSKDLFISEPAPSRVAEDMKAIRALKELNAGGSLRLETQLMISKLQNRPLVITKAEQNQILLAAKNVQQKIKAQSQIDKAGAMLELGAQNHFFPLDEKSQNLLQKIRLGEDLDLHDSIMIISLAREYSKIVEELMTEPEQALLAVRKYGHVIELPTDQAQTLEERIERYSVSPDEYYTIKKVVDKQLYFTQAQWFLSLVDHAKRTDTPLGPDVLQLKDELENSGKAETEVLNLVEAFNNMLEGYIKKVLAMEPKLVGNEDYVKQAMDLIGNVKVGSTEFERLQLISQMSGEKIELMFKVQDQFPLLLKLVEEAEDKVRLIKKFDSAMMIYDKEARILIEKVALQRAQSLKSEKYLEYLKNFFNRQLNALDLDHKLLESTPTTTR</sequence>
<keyword evidence="3" id="KW-1185">Reference proteome</keyword>
<gene>
    <name evidence="2" type="ORF">CROQUDRAFT_45387</name>
</gene>
<evidence type="ECO:0000256" key="1">
    <source>
        <dbReference type="SAM" id="MobiDB-lite"/>
    </source>
</evidence>
<dbReference type="AlphaFoldDB" id="A0A9P6TBJ2"/>
<protein>
    <submittedName>
        <fullName evidence="2">Uncharacterized protein</fullName>
    </submittedName>
</protein>
<dbReference type="EMBL" id="MU167271">
    <property type="protein sequence ID" value="KAG0145720.1"/>
    <property type="molecule type" value="Genomic_DNA"/>
</dbReference>
<name>A0A9P6TBJ2_9BASI</name>
<dbReference type="Proteomes" id="UP000886653">
    <property type="component" value="Unassembled WGS sequence"/>
</dbReference>
<comment type="caution">
    <text evidence="2">The sequence shown here is derived from an EMBL/GenBank/DDBJ whole genome shotgun (WGS) entry which is preliminary data.</text>
</comment>
<proteinExistence type="predicted"/>
<feature type="region of interest" description="Disordered" evidence="1">
    <location>
        <begin position="1"/>
        <end position="25"/>
    </location>
</feature>
<organism evidence="2 3">
    <name type="scientific">Cronartium quercuum f. sp. fusiforme G11</name>
    <dbReference type="NCBI Taxonomy" id="708437"/>
    <lineage>
        <taxon>Eukaryota</taxon>
        <taxon>Fungi</taxon>
        <taxon>Dikarya</taxon>
        <taxon>Basidiomycota</taxon>
        <taxon>Pucciniomycotina</taxon>
        <taxon>Pucciniomycetes</taxon>
        <taxon>Pucciniales</taxon>
        <taxon>Coleosporiaceae</taxon>
        <taxon>Cronartium</taxon>
    </lineage>
</organism>
<evidence type="ECO:0000313" key="3">
    <source>
        <dbReference type="Proteomes" id="UP000886653"/>
    </source>
</evidence>
<accession>A0A9P6TBJ2</accession>
<dbReference type="OrthoDB" id="2505409at2759"/>